<evidence type="ECO:0000313" key="3">
    <source>
        <dbReference type="Proteomes" id="UP001501509"/>
    </source>
</evidence>
<proteinExistence type="predicted"/>
<organism evidence="2 3">
    <name type="scientific">Actinomadura fulvescens</name>
    <dbReference type="NCBI Taxonomy" id="46160"/>
    <lineage>
        <taxon>Bacteria</taxon>
        <taxon>Bacillati</taxon>
        <taxon>Actinomycetota</taxon>
        <taxon>Actinomycetes</taxon>
        <taxon>Streptosporangiales</taxon>
        <taxon>Thermomonosporaceae</taxon>
        <taxon>Actinomadura</taxon>
    </lineage>
</organism>
<dbReference type="Pfam" id="PF13614">
    <property type="entry name" value="AAA_31"/>
    <property type="match status" value="1"/>
</dbReference>
<evidence type="ECO:0000313" key="2">
    <source>
        <dbReference type="EMBL" id="GAA2640456.1"/>
    </source>
</evidence>
<dbReference type="Gene3D" id="3.40.50.300">
    <property type="entry name" value="P-loop containing nucleotide triphosphate hydrolases"/>
    <property type="match status" value="1"/>
</dbReference>
<name>A0ABN3R0Q6_9ACTN</name>
<dbReference type="InterPro" id="IPR025669">
    <property type="entry name" value="AAA_dom"/>
</dbReference>
<dbReference type="Proteomes" id="UP001501509">
    <property type="component" value="Unassembled WGS sequence"/>
</dbReference>
<evidence type="ECO:0000259" key="1">
    <source>
        <dbReference type="Pfam" id="PF13614"/>
    </source>
</evidence>
<sequence length="320" mass="34736">MLGAMTVTTDWVKDHRSRAVALRRVVAAINEKGGVGKTSITANLAGQVAATGRRTLAIDLNRQGNLSRDFGIRRTPQDDQGAALRSAIVEGTALQVAPDVRPNLDVAVGGSKLEDLTLTITMLLTRGDFHEAYLKLAAAIAPIAHEYQLIVIDCPPESPVLDNLALAAARWVMIPTKSDDGSLDGMELVAQRFQQMRQINPTMQLLGAVLFATGTNAKAIHGKVRKSVADLFGGEDKSPLFQQHIRHAERVAVDCREMGMLVHELKEYAEQQPNYWTAKRSGLNPRPMSAALDGLATDYLNLAKELLMVIAQSEQRGAQA</sequence>
<gene>
    <name evidence="2" type="ORF">GCM10010411_95850</name>
</gene>
<dbReference type="PANTHER" id="PTHR13696">
    <property type="entry name" value="P-LOOP CONTAINING NUCLEOSIDE TRIPHOSPHATE HYDROLASE"/>
    <property type="match status" value="1"/>
</dbReference>
<dbReference type="PANTHER" id="PTHR13696:SF99">
    <property type="entry name" value="COBYRINIC ACID AC-DIAMIDE SYNTHASE"/>
    <property type="match status" value="1"/>
</dbReference>
<accession>A0ABN3R0Q6</accession>
<dbReference type="SUPFAM" id="SSF52540">
    <property type="entry name" value="P-loop containing nucleoside triphosphate hydrolases"/>
    <property type="match status" value="1"/>
</dbReference>
<dbReference type="InterPro" id="IPR050678">
    <property type="entry name" value="DNA_Partitioning_ATPase"/>
</dbReference>
<feature type="domain" description="AAA" evidence="1">
    <location>
        <begin position="24"/>
        <end position="203"/>
    </location>
</feature>
<dbReference type="InterPro" id="IPR027417">
    <property type="entry name" value="P-loop_NTPase"/>
</dbReference>
<keyword evidence="3" id="KW-1185">Reference proteome</keyword>
<dbReference type="CDD" id="cd02042">
    <property type="entry name" value="ParAB_family"/>
    <property type="match status" value="1"/>
</dbReference>
<dbReference type="EMBL" id="BAAATD010000037">
    <property type="protein sequence ID" value="GAA2640456.1"/>
    <property type="molecule type" value="Genomic_DNA"/>
</dbReference>
<reference evidence="2 3" key="1">
    <citation type="journal article" date="2019" name="Int. J. Syst. Evol. Microbiol.">
        <title>The Global Catalogue of Microorganisms (GCM) 10K type strain sequencing project: providing services to taxonomists for standard genome sequencing and annotation.</title>
        <authorList>
            <consortium name="The Broad Institute Genomics Platform"/>
            <consortium name="The Broad Institute Genome Sequencing Center for Infectious Disease"/>
            <person name="Wu L."/>
            <person name="Ma J."/>
        </authorList>
    </citation>
    <scope>NUCLEOTIDE SEQUENCE [LARGE SCALE GENOMIC DNA]</scope>
    <source>
        <strain evidence="2 3">JCM 6833</strain>
    </source>
</reference>
<comment type="caution">
    <text evidence="2">The sequence shown here is derived from an EMBL/GenBank/DDBJ whole genome shotgun (WGS) entry which is preliminary data.</text>
</comment>
<protein>
    <recommendedName>
        <fullName evidence="1">AAA domain-containing protein</fullName>
    </recommendedName>
</protein>